<reference evidence="2 3" key="1">
    <citation type="submission" date="2013-02" db="EMBL/GenBank/DDBJ databases">
        <authorList>
            <person name="Harkins D.M."/>
            <person name="Durkin A.S."/>
            <person name="Brinkac L.M."/>
            <person name="Haft D.H."/>
            <person name="Selengut J.D."/>
            <person name="Sanka R."/>
            <person name="DePew J."/>
            <person name="Purushe J."/>
            <person name="Haake D.A."/>
            <person name="Matsunaga J."/>
            <person name="Vinetz J.M."/>
            <person name="Sutton G.G."/>
            <person name="Nierman W.C."/>
            <person name="Fouts D.E."/>
        </authorList>
    </citation>
    <scope>NUCLEOTIDE SEQUENCE [LARGE SCALE GENOMIC DNA]</scope>
    <source>
        <strain evidence="2 3">Ecochallenge</strain>
    </source>
</reference>
<proteinExistence type="predicted"/>
<evidence type="ECO:0000313" key="3">
    <source>
        <dbReference type="Proteomes" id="UP000012249"/>
    </source>
</evidence>
<name>N1U8D5_9LEPT</name>
<evidence type="ECO:0000256" key="1">
    <source>
        <dbReference type="SAM" id="Phobius"/>
    </source>
</evidence>
<evidence type="ECO:0000313" key="2">
    <source>
        <dbReference type="EMBL" id="EMY15352.1"/>
    </source>
</evidence>
<keyword evidence="1" id="KW-1133">Transmembrane helix</keyword>
<comment type="caution">
    <text evidence="2">The sequence shown here is derived from an EMBL/GenBank/DDBJ whole genome shotgun (WGS) entry which is preliminary data.</text>
</comment>
<organism evidence="2 3">
    <name type="scientific">Leptospira weilii str. Ecochallenge</name>
    <dbReference type="NCBI Taxonomy" id="1049986"/>
    <lineage>
        <taxon>Bacteria</taxon>
        <taxon>Pseudomonadati</taxon>
        <taxon>Spirochaetota</taxon>
        <taxon>Spirochaetia</taxon>
        <taxon>Leptospirales</taxon>
        <taxon>Leptospiraceae</taxon>
        <taxon>Leptospira</taxon>
    </lineage>
</organism>
<gene>
    <name evidence="2" type="ORF">LEP1GSC043_1550</name>
</gene>
<feature type="transmembrane region" description="Helical" evidence="1">
    <location>
        <begin position="12"/>
        <end position="34"/>
    </location>
</feature>
<protein>
    <submittedName>
        <fullName evidence="2">Uncharacterized protein</fullName>
    </submittedName>
</protein>
<keyword evidence="1" id="KW-0812">Transmembrane</keyword>
<sequence length="40" mass="4537">MPLTETFRNWNVLLSLGFELCAFGLANLRLHVFFSATGFC</sequence>
<dbReference type="Proteomes" id="UP000012249">
    <property type="component" value="Unassembled WGS sequence"/>
</dbReference>
<keyword evidence="1" id="KW-0472">Membrane</keyword>
<dbReference type="AlphaFoldDB" id="N1U8D5"/>
<dbReference type="EMBL" id="AHMI02000097">
    <property type="protein sequence ID" value="EMY15352.1"/>
    <property type="molecule type" value="Genomic_DNA"/>
</dbReference>
<accession>N1U8D5</accession>